<dbReference type="InterPro" id="IPR000432">
    <property type="entry name" value="DNA_mismatch_repair_MutS_C"/>
</dbReference>
<dbReference type="GO" id="GO:0005739">
    <property type="term" value="C:mitochondrion"/>
    <property type="evidence" value="ECO:0000318"/>
    <property type="project" value="GO_Central"/>
</dbReference>
<dbReference type="SMART" id="SM00534">
    <property type="entry name" value="MUTSac"/>
    <property type="match status" value="1"/>
</dbReference>
<dbReference type="CDD" id="cd03243">
    <property type="entry name" value="ABC_MutS_homologs"/>
    <property type="match status" value="1"/>
</dbReference>
<dbReference type="GO" id="GO:0009507">
    <property type="term" value="C:chloroplast"/>
    <property type="evidence" value="ECO:0007669"/>
    <property type="project" value="EnsemblPlants"/>
</dbReference>
<dbReference type="PANTHER" id="PTHR48448">
    <property type="entry name" value="MUTL PROTEIN ISOFORM 1"/>
    <property type="match status" value="1"/>
</dbReference>
<evidence type="ECO:0000259" key="5">
    <source>
        <dbReference type="PROSITE" id="PS00486"/>
    </source>
</evidence>
<dbReference type="FunFam" id="3.40.50.300:FF:001188">
    <property type="entry name" value="DNA mismatch repair protein"/>
    <property type="match status" value="1"/>
</dbReference>
<keyword evidence="2" id="KW-0227">DNA damage</keyword>
<dbReference type="OMA" id="LMGSITC"/>
<dbReference type="EMBL" id="KI392495">
    <property type="protein sequence ID" value="ERN15793.1"/>
    <property type="molecule type" value="Genomic_DNA"/>
</dbReference>
<dbReference type="GO" id="GO:1905951">
    <property type="term" value="P:mitochondrion DNA recombination"/>
    <property type="evidence" value="ECO:0007669"/>
    <property type="project" value="EnsemblPlants"/>
</dbReference>
<dbReference type="OrthoDB" id="10252754at2759"/>
<evidence type="ECO:0000256" key="1">
    <source>
        <dbReference type="ARBA" id="ARBA00022741"/>
    </source>
</evidence>
<accession>U5D610</accession>
<dbReference type="GO" id="GO:0043504">
    <property type="term" value="P:mitochondrial DNA repair"/>
    <property type="evidence" value="ECO:0000318"/>
    <property type="project" value="GO_Central"/>
</dbReference>
<dbReference type="Gene3D" id="3.40.50.300">
    <property type="entry name" value="P-loop containing nucleotide triphosphate hydrolases"/>
    <property type="match status" value="1"/>
</dbReference>
<evidence type="ECO:0000313" key="6">
    <source>
        <dbReference type="EMBL" id="ERN15793.1"/>
    </source>
</evidence>
<dbReference type="PROSITE" id="PS00486">
    <property type="entry name" value="DNA_MISMATCH_REPAIR_2"/>
    <property type="match status" value="1"/>
</dbReference>
<dbReference type="SUPFAM" id="SSF55271">
    <property type="entry name" value="DNA repair protein MutS, domain I"/>
    <property type="match status" value="1"/>
</dbReference>
<dbReference type="eggNOG" id="KOG0217">
    <property type="taxonomic scope" value="Eukaryota"/>
</dbReference>
<dbReference type="Proteomes" id="UP000017836">
    <property type="component" value="Unassembled WGS sequence"/>
</dbReference>
<dbReference type="KEGG" id="atr:18444086"/>
<keyword evidence="7" id="KW-1185">Reference proteome</keyword>
<evidence type="ECO:0000256" key="4">
    <source>
        <dbReference type="ARBA" id="ARBA00023125"/>
    </source>
</evidence>
<dbReference type="Gramene" id="ERN15793">
    <property type="protein sequence ID" value="ERN15793"/>
    <property type="gene ID" value="AMTR_s00039p00125380"/>
</dbReference>
<gene>
    <name evidence="6" type="ORF">AMTR_s00039p00125380</name>
</gene>
<keyword evidence="1" id="KW-0547">Nucleotide-binding</keyword>
<sequence>MHRFASKSLLFSLPKWKALTVLFRLSNGRFNVPQMPLYCSRYGERTIAFRAQRLQKSIIRATKRSKASKSFLQGEDHAHIMWWQERMDKCKKPSCVQLVKRLKYSNLLGLDESLRSGSLKEGTLNCELLQVKSKFPREVLVCRVGEFYEAVGFDACILVEHAGLNPMSGLRSDTVPRAGCPVMNLRQTLDDLTRSGYSVCIVEEVQGPTQARSRKGRFISGHAHPGSPYVYGLAGADLEVDFPEPVPVVGVSHSAKGYCLISVIETLKTYSIEDGLTEEAIVTKLRTRPHHHLFLHISLRHNCTGTHRWGEFGEGGLLWGECTDKNFEWFDGSPADGLLCKVRDLYGLDKEEIFRNVTVSSEKRPQPLYLGAATQIGCIPTEGIPSLLKILLPSSCTGLPVIYMRDLLLNPPMYPTALSIQESCKLMSNISCPIPEFTVIPATKLVKLLESKEANHIEFCRIKNVVDDVLYLYGKSDLNPILQSLLDPTWVATGLKIDCESLVNECRLVSHRIGEMISLQGERVQATSSVPCIPGEFFEDVESSWKGRVKEIHTENAIKEVERAAESLSLAVTEDFLPIVQRVKAVMSPHGGPRGDITYAKEHEAVWFKGKRFVPSVWGGTPGEEQIKRLIPATDSKGKNVGDEWFTTEKVEVALNRYHEANARAKAVVMDILRGLSTEMQIKINVLVYSSMLLVIAKALFAHVSEGRRRKWVFPTLKEFDRSAGSTLSWENDYMEIVGLSPYWFDAAQGNAIQNTVKMHSLFILTGPNGGGKSSLLRSICAAALLGICGLMVPAVSAVIPHFDSIMLHMKSYDSPADGKSSFQMEMSELRSIVTRATARSLVLVDEICRGTEMWKGTCIAGSILETLDNIGCLGIVSTHIHALFNLPLATKNIVSKAMGTEKVNGRTKPTWKLIDGICRESLAFETAQNEGIPEAIIRRAEELYLTIKDAQTDLEKIDGAKGHRTHQSGITCLYDRSDCLRPEGNESSSFENVSIKGTDIDALTSNGLSKYEDDHAPHDSMKFRRLCVTNEGCGESSTSSSHVMSLSAERQRLLQNAGRAVTIICQRKLNELYVQKCIAALAEISCVTVDSKEQPPPSTIGTSSVYVLVRPDLKLYVGQTDDLIGRVRTHRSSEGMQDVPFLYVVVPGRSVACLLETLLINQLPLQGFHLSNKADGKHRNFGTCHLTLEGSALAQ</sequence>
<evidence type="ECO:0000313" key="7">
    <source>
        <dbReference type="Proteomes" id="UP000017836"/>
    </source>
</evidence>
<dbReference type="InterPro" id="IPR016151">
    <property type="entry name" value="DNA_mismatch_repair_MutS_N"/>
</dbReference>
<dbReference type="GO" id="GO:0009408">
    <property type="term" value="P:response to heat"/>
    <property type="evidence" value="ECO:0007669"/>
    <property type="project" value="EnsemblPlants"/>
</dbReference>
<feature type="domain" description="DNA mismatch repair proteins mutS family" evidence="5">
    <location>
        <begin position="841"/>
        <end position="857"/>
    </location>
</feature>
<reference evidence="7" key="1">
    <citation type="journal article" date="2013" name="Science">
        <title>The Amborella genome and the evolution of flowering plants.</title>
        <authorList>
            <consortium name="Amborella Genome Project"/>
        </authorList>
    </citation>
    <scope>NUCLEOTIDE SEQUENCE [LARGE SCALE GENOMIC DNA]</scope>
</reference>
<dbReference type="AlphaFoldDB" id="U5D610"/>
<dbReference type="GO" id="GO:0005524">
    <property type="term" value="F:ATP binding"/>
    <property type="evidence" value="ECO:0007669"/>
    <property type="project" value="UniProtKB-KW"/>
</dbReference>
<dbReference type="InterPro" id="IPR027417">
    <property type="entry name" value="P-loop_NTPase"/>
</dbReference>
<proteinExistence type="predicted"/>
<dbReference type="PANTHER" id="PTHR48448:SF1">
    <property type="entry name" value="MUTL PROTEIN ISOFORM 1"/>
    <property type="match status" value="1"/>
</dbReference>
<dbReference type="Pfam" id="PF01624">
    <property type="entry name" value="MutS_I"/>
    <property type="match status" value="1"/>
</dbReference>
<keyword evidence="3" id="KW-0067">ATP-binding</keyword>
<dbReference type="GO" id="GO:0042651">
    <property type="term" value="C:thylakoid membrane"/>
    <property type="evidence" value="ECO:0007669"/>
    <property type="project" value="EnsemblPlants"/>
</dbReference>
<dbReference type="InterPro" id="IPR007695">
    <property type="entry name" value="DNA_mismatch_repair_MutS-lik_N"/>
</dbReference>
<dbReference type="STRING" id="13333.U5D610"/>
<dbReference type="GO" id="GO:0006298">
    <property type="term" value="P:mismatch repair"/>
    <property type="evidence" value="ECO:0007669"/>
    <property type="project" value="InterPro"/>
</dbReference>
<dbReference type="Pfam" id="PF00488">
    <property type="entry name" value="MutS_V"/>
    <property type="match status" value="1"/>
</dbReference>
<evidence type="ECO:0000256" key="2">
    <source>
        <dbReference type="ARBA" id="ARBA00022763"/>
    </source>
</evidence>
<dbReference type="GO" id="GO:0003690">
    <property type="term" value="F:double-stranded DNA binding"/>
    <property type="evidence" value="ECO:0000318"/>
    <property type="project" value="GO_Central"/>
</dbReference>
<evidence type="ECO:0000256" key="3">
    <source>
        <dbReference type="ARBA" id="ARBA00022840"/>
    </source>
</evidence>
<dbReference type="GO" id="GO:0005634">
    <property type="term" value="C:nucleus"/>
    <property type="evidence" value="ECO:0000318"/>
    <property type="project" value="GO_Central"/>
</dbReference>
<dbReference type="SUPFAM" id="SSF52540">
    <property type="entry name" value="P-loop containing nucleoside triphosphate hydrolases"/>
    <property type="match status" value="1"/>
</dbReference>
<name>U5D610_AMBTC</name>
<dbReference type="GO" id="GO:0030983">
    <property type="term" value="F:mismatched DNA binding"/>
    <property type="evidence" value="ECO:0007669"/>
    <property type="project" value="InterPro"/>
</dbReference>
<organism evidence="6 7">
    <name type="scientific">Amborella trichopoda</name>
    <dbReference type="NCBI Taxonomy" id="13333"/>
    <lineage>
        <taxon>Eukaryota</taxon>
        <taxon>Viridiplantae</taxon>
        <taxon>Streptophyta</taxon>
        <taxon>Embryophyta</taxon>
        <taxon>Tracheophyta</taxon>
        <taxon>Spermatophyta</taxon>
        <taxon>Magnoliopsida</taxon>
        <taxon>Amborellales</taxon>
        <taxon>Amborellaceae</taxon>
        <taxon>Amborella</taxon>
    </lineage>
</organism>
<dbReference type="Gene3D" id="3.40.1170.10">
    <property type="entry name" value="DNA repair protein MutS, domain I"/>
    <property type="match status" value="1"/>
</dbReference>
<protein>
    <recommendedName>
        <fullName evidence="5">DNA mismatch repair proteins mutS family domain-containing protein</fullName>
    </recommendedName>
</protein>
<keyword evidence="4" id="KW-0238">DNA-binding</keyword>
<dbReference type="InterPro" id="IPR053276">
    <property type="entry name" value="MtDNA_mismatch_repair_MutS"/>
</dbReference>
<dbReference type="HOGENOM" id="CLU_002472_6_0_1"/>